<proteinExistence type="inferred from homology"/>
<protein>
    <submittedName>
        <fullName evidence="8">Aldo/keto reductase</fullName>
    </submittedName>
</protein>
<dbReference type="Gene3D" id="3.20.20.100">
    <property type="entry name" value="NADP-dependent oxidoreductase domain"/>
    <property type="match status" value="1"/>
</dbReference>
<dbReference type="InterPro" id="IPR036812">
    <property type="entry name" value="NAD(P)_OxRdtase_dom_sf"/>
</dbReference>
<dbReference type="PRINTS" id="PR00069">
    <property type="entry name" value="ALDKETRDTASE"/>
</dbReference>
<feature type="binding site" evidence="5">
    <location>
        <position position="114"/>
    </location>
    <ligand>
        <name>substrate</name>
    </ligand>
</feature>
<name>A0A1H1YB09_9MICO</name>
<reference evidence="9" key="1">
    <citation type="submission" date="2016-10" db="EMBL/GenBank/DDBJ databases">
        <authorList>
            <person name="Varghese N."/>
            <person name="Submissions S."/>
        </authorList>
    </citation>
    <scope>NUCLEOTIDE SEQUENCE [LARGE SCALE GENOMIC DNA]</scope>
    <source>
        <strain evidence="9">DSM 21772</strain>
    </source>
</reference>
<dbReference type="STRING" id="412690.SAMN04489834_3028"/>
<dbReference type="InterPro" id="IPR023210">
    <property type="entry name" value="NADP_OxRdtase_dom"/>
</dbReference>
<dbReference type="PROSITE" id="PS00798">
    <property type="entry name" value="ALDOKETO_REDUCTASE_1"/>
    <property type="match status" value="1"/>
</dbReference>
<dbReference type="Proteomes" id="UP000181956">
    <property type="component" value="Chromosome I"/>
</dbReference>
<dbReference type="PIRSF" id="PIRSF000097">
    <property type="entry name" value="AKR"/>
    <property type="match status" value="1"/>
</dbReference>
<accession>A0A1H1YB09</accession>
<dbReference type="AlphaFoldDB" id="A0A1H1YB09"/>
<feature type="domain" description="NADP-dependent oxidoreductase" evidence="7">
    <location>
        <begin position="19"/>
        <end position="266"/>
    </location>
</feature>
<dbReference type="InterPro" id="IPR020471">
    <property type="entry name" value="AKR"/>
</dbReference>
<keyword evidence="3" id="KW-0560">Oxidoreductase</keyword>
<dbReference type="PANTHER" id="PTHR43827:SF3">
    <property type="entry name" value="NADP-DEPENDENT OXIDOREDUCTASE DOMAIN-CONTAINING PROTEIN"/>
    <property type="match status" value="1"/>
</dbReference>
<evidence type="ECO:0000313" key="8">
    <source>
        <dbReference type="EMBL" id="SDT18633.1"/>
    </source>
</evidence>
<sequence>MDLGSTLQLNDGARIPRLGVGTYKVPDADTPAVVEAALAAGYRHIDTAALYGNEVGVGRGIRSALHGQPGLERADLFVTTKVWNTEHGFDSTLRAFDASLDALGLDHVELYLIHWPAPAQNLYVETWRALVRLREEGRARSIGVSNFHRQHLERIIDDSGVVPAVNQIELQPWLAQAELRALHAELGIVTEAWSPLARGRAVTDPVLAEIGLRHGKSAAQVTIRWQLQLGNVVIPKSLSAARLRANADVFDFELDAAEVAAIAALDSGERSGSDPELVD</sequence>
<dbReference type="EMBL" id="LT629742">
    <property type="protein sequence ID" value="SDT18633.1"/>
    <property type="molecule type" value="Genomic_DNA"/>
</dbReference>
<feature type="active site" description="Proton donor" evidence="4">
    <location>
        <position position="51"/>
    </location>
</feature>
<evidence type="ECO:0000256" key="2">
    <source>
        <dbReference type="ARBA" id="ARBA00022857"/>
    </source>
</evidence>
<dbReference type="InterPro" id="IPR018170">
    <property type="entry name" value="Aldo/ket_reductase_CS"/>
</dbReference>
<keyword evidence="9" id="KW-1185">Reference proteome</keyword>
<dbReference type="PROSITE" id="PS00063">
    <property type="entry name" value="ALDOKETO_REDUCTASE_3"/>
    <property type="match status" value="1"/>
</dbReference>
<evidence type="ECO:0000256" key="3">
    <source>
        <dbReference type="ARBA" id="ARBA00023002"/>
    </source>
</evidence>
<gene>
    <name evidence="8" type="ORF">SAMN04489834_3028</name>
</gene>
<comment type="similarity">
    <text evidence="1">Belongs to the aldo/keto reductase family.</text>
</comment>
<evidence type="ECO:0000256" key="6">
    <source>
        <dbReference type="PIRSR" id="PIRSR000097-3"/>
    </source>
</evidence>
<dbReference type="PANTHER" id="PTHR43827">
    <property type="entry name" value="2,5-DIKETO-D-GLUCONIC ACID REDUCTASE"/>
    <property type="match status" value="1"/>
</dbReference>
<organism evidence="8 9">
    <name type="scientific">Microterricola viridarii</name>
    <dbReference type="NCBI Taxonomy" id="412690"/>
    <lineage>
        <taxon>Bacteria</taxon>
        <taxon>Bacillati</taxon>
        <taxon>Actinomycetota</taxon>
        <taxon>Actinomycetes</taxon>
        <taxon>Micrococcales</taxon>
        <taxon>Microbacteriaceae</taxon>
        <taxon>Microterricola</taxon>
    </lineage>
</organism>
<evidence type="ECO:0000259" key="7">
    <source>
        <dbReference type="Pfam" id="PF00248"/>
    </source>
</evidence>
<evidence type="ECO:0000256" key="5">
    <source>
        <dbReference type="PIRSR" id="PIRSR000097-2"/>
    </source>
</evidence>
<dbReference type="FunFam" id="3.20.20.100:FF:000015">
    <property type="entry name" value="Oxidoreductase, aldo/keto reductase family"/>
    <property type="match status" value="1"/>
</dbReference>
<evidence type="ECO:0000256" key="4">
    <source>
        <dbReference type="PIRSR" id="PIRSR000097-1"/>
    </source>
</evidence>
<dbReference type="GO" id="GO:0016616">
    <property type="term" value="F:oxidoreductase activity, acting on the CH-OH group of donors, NAD or NADP as acceptor"/>
    <property type="evidence" value="ECO:0007669"/>
    <property type="project" value="UniProtKB-ARBA"/>
</dbReference>
<keyword evidence="2" id="KW-0521">NADP</keyword>
<dbReference type="Pfam" id="PF00248">
    <property type="entry name" value="Aldo_ket_red"/>
    <property type="match status" value="1"/>
</dbReference>
<dbReference type="PROSITE" id="PS00062">
    <property type="entry name" value="ALDOKETO_REDUCTASE_2"/>
    <property type="match status" value="1"/>
</dbReference>
<feature type="site" description="Lowers pKa of active site Tyr" evidence="6">
    <location>
        <position position="81"/>
    </location>
</feature>
<dbReference type="SUPFAM" id="SSF51430">
    <property type="entry name" value="NAD(P)-linked oxidoreductase"/>
    <property type="match status" value="1"/>
</dbReference>
<evidence type="ECO:0000313" key="9">
    <source>
        <dbReference type="Proteomes" id="UP000181956"/>
    </source>
</evidence>
<evidence type="ECO:0000256" key="1">
    <source>
        <dbReference type="ARBA" id="ARBA00007905"/>
    </source>
</evidence>